<evidence type="ECO:0000313" key="3">
    <source>
        <dbReference type="Proteomes" id="UP000005237"/>
    </source>
</evidence>
<feature type="compositionally biased region" description="Polar residues" evidence="1">
    <location>
        <begin position="661"/>
        <end position="681"/>
    </location>
</feature>
<keyword evidence="3" id="KW-1185">Reference proteome</keyword>
<organism evidence="2 3">
    <name type="scientific">Caenorhabditis japonica</name>
    <dbReference type="NCBI Taxonomy" id="281687"/>
    <lineage>
        <taxon>Eukaryota</taxon>
        <taxon>Metazoa</taxon>
        <taxon>Ecdysozoa</taxon>
        <taxon>Nematoda</taxon>
        <taxon>Chromadorea</taxon>
        <taxon>Rhabditida</taxon>
        <taxon>Rhabditina</taxon>
        <taxon>Rhabditomorpha</taxon>
        <taxon>Rhabditoidea</taxon>
        <taxon>Rhabditidae</taxon>
        <taxon>Peloderinae</taxon>
        <taxon>Caenorhabditis</taxon>
    </lineage>
</organism>
<proteinExistence type="predicted"/>
<evidence type="ECO:0000313" key="2">
    <source>
        <dbReference type="EnsemblMetazoa" id="CJA31204.1"/>
    </source>
</evidence>
<protein>
    <submittedName>
        <fullName evidence="2">Uncharacterized protein</fullName>
    </submittedName>
</protein>
<feature type="compositionally biased region" description="Basic residues" evidence="1">
    <location>
        <begin position="689"/>
        <end position="699"/>
    </location>
</feature>
<dbReference type="EnsemblMetazoa" id="CJA31204.1">
    <property type="protein sequence ID" value="CJA31204.1"/>
    <property type="gene ID" value="WBGene00207051"/>
</dbReference>
<accession>A0A8R1IEF6</accession>
<reference evidence="2" key="2">
    <citation type="submission" date="2022-06" db="UniProtKB">
        <authorList>
            <consortium name="EnsemblMetazoa"/>
        </authorList>
    </citation>
    <scope>IDENTIFICATION</scope>
    <source>
        <strain evidence="2">DF5081</strain>
    </source>
</reference>
<dbReference type="Proteomes" id="UP000005237">
    <property type="component" value="Unassembled WGS sequence"/>
</dbReference>
<evidence type="ECO:0000256" key="1">
    <source>
        <dbReference type="SAM" id="MobiDB-lite"/>
    </source>
</evidence>
<dbReference type="AlphaFoldDB" id="A0A8R1IEF6"/>
<feature type="region of interest" description="Disordered" evidence="1">
    <location>
        <begin position="653"/>
        <end position="715"/>
    </location>
</feature>
<reference evidence="3" key="1">
    <citation type="submission" date="2010-08" db="EMBL/GenBank/DDBJ databases">
        <authorList>
            <consortium name="Caenorhabditis japonica Sequencing Consortium"/>
            <person name="Wilson R.K."/>
        </authorList>
    </citation>
    <scope>NUCLEOTIDE SEQUENCE [LARGE SCALE GENOMIC DNA]</scope>
    <source>
        <strain evidence="3">DF5081</strain>
    </source>
</reference>
<sequence>MDAAINQYAMMRGLNPVAFMNYIFKQDSILQRIPEGMQPGDTREFHVLRYLNENTETHQFETLELAEKFIDTRCREFMLLHETSDFKYYVCPHGQKENCVAYAKLFLGLGVNIVRVCFGHYDHDIGHGQPRFTTMQFATLRLFSDFYWKRSLGAEWNVHNIVYCFKHWYPSDNPLHFLSIYDLKAIAREVQRPEALSINLPNGCYHGTKIMTEEDSHSTYLYRNPANHVEACHGEGSAAADQIYSQNGDTTLTSVPLCNEEKEAPSEEPVQPSETSQEWYTQGNNPQYASANWVNIHNFSTELMSFAFQKMLAPQCTEQAFNDASKIFELLTQAVDLARKINVENPYSGDPSLPQHHPIAAAPTYSVYLDENNVQQLYPVGGNLPIVPTEEEPNQGILQDSFNFELSEIRGSNAGSNAVPSGGVISNGNMAYCTPNAGIVIGVPAYGQSPTPISDAIKQYARYTHYAQYAQNSQNGCSNQITFRFEPFEEAGSSRQGTSEELANAIMAESNVLPLIMNMVAEHQDDECKENCNHPITMDPASDELTTLRKFISGQPLQEFSDANIERLNEILFSVLRFQPRAPLDFTKDINPRGIKSMPNFDMLFDDESKDMVNYAITMKTKGNVWTMPVPKNNFIPSRLKWATGISLKTKAREHAERFESQSTTENGSIEGNVDKNTVQVETAPLTKNQKKKNKKKNKKTSDKEKPLSHFDQPC</sequence>
<feature type="region of interest" description="Disordered" evidence="1">
    <location>
        <begin position="261"/>
        <end position="280"/>
    </location>
</feature>
<name>A0A8R1IEF6_CAEJA</name>
<feature type="compositionally biased region" description="Basic and acidic residues" evidence="1">
    <location>
        <begin position="700"/>
        <end position="709"/>
    </location>
</feature>